<sequence length="158" mass="16877">MNQQSCSILFKHGLLAVLVALIAGFCLIFSMIGEISFSPLPLGIPIEMPGTPAGWRVVHLGMLLNGFMALIFGAVLRHLVFDNNAPKRIALFTVIAVWGNFCFYLFGMFAPNHGVTMGDNRLGDGNLAGALAFLPALVGAVTLIFAVVTMLRGRVASN</sequence>
<keyword evidence="1" id="KW-1133">Transmembrane helix</keyword>
<dbReference type="Proteomes" id="UP000284605">
    <property type="component" value="Unassembled WGS sequence"/>
</dbReference>
<dbReference type="Pfam" id="PF26512">
    <property type="entry name" value="SOI"/>
    <property type="match status" value="1"/>
</dbReference>
<dbReference type="EMBL" id="QYUK01000011">
    <property type="protein sequence ID" value="RJF86384.1"/>
    <property type="molecule type" value="Genomic_DNA"/>
</dbReference>
<keyword evidence="1" id="KW-0472">Membrane</keyword>
<comment type="caution">
    <text evidence="2">The sequence shown here is derived from an EMBL/GenBank/DDBJ whole genome shotgun (WGS) entry which is preliminary data.</text>
</comment>
<feature type="transmembrane region" description="Helical" evidence="1">
    <location>
        <begin position="130"/>
        <end position="151"/>
    </location>
</feature>
<keyword evidence="3" id="KW-1185">Reference proteome</keyword>
<feature type="transmembrane region" description="Helical" evidence="1">
    <location>
        <begin position="53"/>
        <end position="77"/>
    </location>
</feature>
<dbReference type="AlphaFoldDB" id="A0A418W8X2"/>
<dbReference type="InterPro" id="IPR058965">
    <property type="entry name" value="SOI/HabA-like"/>
</dbReference>
<dbReference type="RefSeq" id="WP_119777022.1">
    <property type="nucleotide sequence ID" value="NZ_QYUK01000011.1"/>
</dbReference>
<gene>
    <name evidence="2" type="ORF">D3874_04545</name>
</gene>
<evidence type="ECO:0000313" key="2">
    <source>
        <dbReference type="EMBL" id="RJF86384.1"/>
    </source>
</evidence>
<keyword evidence="1" id="KW-0812">Transmembrane</keyword>
<accession>A0A418W8X2</accession>
<dbReference type="OrthoDB" id="5739128at2"/>
<reference evidence="2 3" key="1">
    <citation type="submission" date="2018-09" db="EMBL/GenBank/DDBJ databases">
        <authorList>
            <person name="Zhu H."/>
        </authorList>
    </citation>
    <scope>NUCLEOTIDE SEQUENCE [LARGE SCALE GENOMIC DNA]</scope>
    <source>
        <strain evidence="2 3">K1W22B-8</strain>
    </source>
</reference>
<feature type="transmembrane region" description="Helical" evidence="1">
    <location>
        <begin position="89"/>
        <end position="110"/>
    </location>
</feature>
<organism evidence="2 3">
    <name type="scientific">Oleomonas cavernae</name>
    <dbReference type="NCBI Taxonomy" id="2320859"/>
    <lineage>
        <taxon>Bacteria</taxon>
        <taxon>Pseudomonadati</taxon>
        <taxon>Pseudomonadota</taxon>
        <taxon>Alphaproteobacteria</taxon>
        <taxon>Acetobacterales</taxon>
        <taxon>Acetobacteraceae</taxon>
        <taxon>Oleomonas</taxon>
    </lineage>
</organism>
<protein>
    <recommendedName>
        <fullName evidence="4">Styrene-oxide isomerase</fullName>
    </recommendedName>
</protein>
<evidence type="ECO:0000256" key="1">
    <source>
        <dbReference type="SAM" id="Phobius"/>
    </source>
</evidence>
<feature type="transmembrane region" description="Helical" evidence="1">
    <location>
        <begin position="12"/>
        <end position="33"/>
    </location>
</feature>
<evidence type="ECO:0000313" key="3">
    <source>
        <dbReference type="Proteomes" id="UP000284605"/>
    </source>
</evidence>
<proteinExistence type="predicted"/>
<evidence type="ECO:0008006" key="4">
    <source>
        <dbReference type="Google" id="ProtNLM"/>
    </source>
</evidence>
<name>A0A418W8X2_9PROT</name>